<dbReference type="Gene3D" id="3.40.50.1820">
    <property type="entry name" value="alpha/beta hydrolase"/>
    <property type="match status" value="1"/>
</dbReference>
<dbReference type="Pfam" id="PF12146">
    <property type="entry name" value="Hydrolase_4"/>
    <property type="match status" value="1"/>
</dbReference>
<dbReference type="InterPro" id="IPR022742">
    <property type="entry name" value="Hydrolase_4"/>
</dbReference>
<organism evidence="3 4">
    <name type="scientific">Siminovitchia fortis</name>
    <dbReference type="NCBI Taxonomy" id="254758"/>
    <lineage>
        <taxon>Bacteria</taxon>
        <taxon>Bacillati</taxon>
        <taxon>Bacillota</taxon>
        <taxon>Bacilli</taxon>
        <taxon>Bacillales</taxon>
        <taxon>Bacillaceae</taxon>
        <taxon>Siminovitchia</taxon>
    </lineage>
</organism>
<comment type="caution">
    <text evidence="3">The sequence shown here is derived from an EMBL/GenBank/DDBJ whole genome shotgun (WGS) entry which is preliminary data.</text>
</comment>
<name>A0A443IK89_9BACI</name>
<sequence length="325" mass="37838">MFTRKAYSIEGDHSISELFKLKIGGIDQWLYIRGEDKRKPVLLMLHGGPGAAQIGFARKMQKRLESHFVMVNWDQRGAGLSYAKDIPASTMNIRQFVKDTIEVSHYLLDRFSQDNLYLVGHSWGTVIGLLAVYKEPLLFKRYFGAAQLVNMMENEYISYESLLQKAERENNERALRDLKEIGKPPWSHLKHERVHQKYLERFGGGISRDGKLAAKVFKDMLLNGQYTLFDVVRHVKGQYFSLTRMRDETAAINLQNIVDTIEIPIYFCMGKHDLTVPSQPTWDFYQNLEAKEKHWVWFEESAHSPLFEESDKFLDLVVTETQKDH</sequence>
<dbReference type="InterPro" id="IPR050266">
    <property type="entry name" value="AB_hydrolase_sf"/>
</dbReference>
<dbReference type="OrthoDB" id="53505at2"/>
<gene>
    <name evidence="3" type="ORF">D4N35_015935</name>
</gene>
<dbReference type="InterPro" id="IPR002410">
    <property type="entry name" value="Peptidase_S33"/>
</dbReference>
<dbReference type="GO" id="GO:0006508">
    <property type="term" value="P:proteolysis"/>
    <property type="evidence" value="ECO:0007669"/>
    <property type="project" value="InterPro"/>
</dbReference>
<dbReference type="GO" id="GO:0016020">
    <property type="term" value="C:membrane"/>
    <property type="evidence" value="ECO:0007669"/>
    <property type="project" value="TreeGrafter"/>
</dbReference>
<evidence type="ECO:0000313" key="3">
    <source>
        <dbReference type="EMBL" id="RWR05135.1"/>
    </source>
</evidence>
<evidence type="ECO:0000259" key="2">
    <source>
        <dbReference type="Pfam" id="PF12146"/>
    </source>
</evidence>
<dbReference type="RefSeq" id="WP_120075460.1">
    <property type="nucleotide sequence ID" value="NZ_CP126113.1"/>
</dbReference>
<dbReference type="PRINTS" id="PR00793">
    <property type="entry name" value="PROAMNOPTASE"/>
</dbReference>
<dbReference type="GO" id="GO:0008233">
    <property type="term" value="F:peptidase activity"/>
    <property type="evidence" value="ECO:0007669"/>
    <property type="project" value="InterPro"/>
</dbReference>
<keyword evidence="4" id="KW-1185">Reference proteome</keyword>
<dbReference type="EMBL" id="QYTU02000048">
    <property type="protein sequence ID" value="RWR05135.1"/>
    <property type="molecule type" value="Genomic_DNA"/>
</dbReference>
<evidence type="ECO:0000313" key="4">
    <source>
        <dbReference type="Proteomes" id="UP000273811"/>
    </source>
</evidence>
<accession>A0A443IK89</accession>
<dbReference type="SUPFAM" id="SSF53474">
    <property type="entry name" value="alpha/beta-Hydrolases"/>
    <property type="match status" value="1"/>
</dbReference>
<keyword evidence="1 3" id="KW-0378">Hydrolase</keyword>
<proteinExistence type="predicted"/>
<protein>
    <submittedName>
        <fullName evidence="3">Alpha/beta hydrolase</fullName>
    </submittedName>
</protein>
<dbReference type="PANTHER" id="PTHR43798">
    <property type="entry name" value="MONOACYLGLYCEROL LIPASE"/>
    <property type="match status" value="1"/>
</dbReference>
<reference evidence="3" key="1">
    <citation type="submission" date="2018-12" db="EMBL/GenBank/DDBJ databases">
        <authorList>
            <person name="Sun L."/>
            <person name="Chen Z."/>
        </authorList>
    </citation>
    <scope>NUCLEOTIDE SEQUENCE [LARGE SCALE GENOMIC DNA]</scope>
    <source>
        <strain evidence="3">DSM 16012</strain>
    </source>
</reference>
<evidence type="ECO:0000256" key="1">
    <source>
        <dbReference type="ARBA" id="ARBA00022801"/>
    </source>
</evidence>
<feature type="domain" description="Serine aminopeptidase S33" evidence="2">
    <location>
        <begin position="39"/>
        <end position="309"/>
    </location>
</feature>
<dbReference type="Proteomes" id="UP000273811">
    <property type="component" value="Unassembled WGS sequence"/>
</dbReference>
<dbReference type="AlphaFoldDB" id="A0A443IK89"/>
<dbReference type="InterPro" id="IPR029058">
    <property type="entry name" value="AB_hydrolase_fold"/>
</dbReference>
<dbReference type="PANTHER" id="PTHR43798:SF33">
    <property type="entry name" value="HYDROLASE, PUTATIVE (AFU_ORTHOLOGUE AFUA_2G14860)-RELATED"/>
    <property type="match status" value="1"/>
</dbReference>